<dbReference type="InterPro" id="IPR009057">
    <property type="entry name" value="Homeodomain-like_sf"/>
</dbReference>
<dbReference type="SUPFAM" id="SSF46689">
    <property type="entry name" value="Homeodomain-like"/>
    <property type="match status" value="1"/>
</dbReference>
<evidence type="ECO:0000256" key="4">
    <source>
        <dbReference type="PROSITE-ProRule" id="PRU00335"/>
    </source>
</evidence>
<dbReference type="InterPro" id="IPR001647">
    <property type="entry name" value="HTH_TetR"/>
</dbReference>
<keyword evidence="3" id="KW-0804">Transcription</keyword>
<dbReference type="Pfam" id="PF00440">
    <property type="entry name" value="TetR_N"/>
    <property type="match status" value="1"/>
</dbReference>
<accession>A0ABS8HSQ2</accession>
<gene>
    <name evidence="6" type="ORF">LMF89_12710</name>
</gene>
<evidence type="ECO:0000259" key="5">
    <source>
        <dbReference type="PROSITE" id="PS50977"/>
    </source>
</evidence>
<dbReference type="EMBL" id="JAJHJB010000016">
    <property type="protein sequence ID" value="MCC5466216.1"/>
    <property type="molecule type" value="Genomic_DNA"/>
</dbReference>
<dbReference type="PROSITE" id="PS50977">
    <property type="entry name" value="HTH_TETR_2"/>
    <property type="match status" value="1"/>
</dbReference>
<dbReference type="Pfam" id="PF16925">
    <property type="entry name" value="TetR_C_13"/>
    <property type="match status" value="1"/>
</dbReference>
<protein>
    <submittedName>
        <fullName evidence="6">TetR/AcrR family transcriptional regulator</fullName>
    </submittedName>
</protein>
<dbReference type="Gene3D" id="1.10.357.10">
    <property type="entry name" value="Tetracycline Repressor, domain 2"/>
    <property type="match status" value="1"/>
</dbReference>
<evidence type="ECO:0000313" key="7">
    <source>
        <dbReference type="Proteomes" id="UP001165492"/>
    </source>
</evidence>
<evidence type="ECO:0000256" key="1">
    <source>
        <dbReference type="ARBA" id="ARBA00023015"/>
    </source>
</evidence>
<keyword evidence="2 4" id="KW-0238">DNA-binding</keyword>
<dbReference type="InterPro" id="IPR036271">
    <property type="entry name" value="Tet_transcr_reg_TetR-rel_C_sf"/>
</dbReference>
<organism evidence="6 7">
    <name type="scientific">Pelosinus baikalensis</name>
    <dbReference type="NCBI Taxonomy" id="2892015"/>
    <lineage>
        <taxon>Bacteria</taxon>
        <taxon>Bacillati</taxon>
        <taxon>Bacillota</taxon>
        <taxon>Negativicutes</taxon>
        <taxon>Selenomonadales</taxon>
        <taxon>Sporomusaceae</taxon>
        <taxon>Pelosinus</taxon>
    </lineage>
</organism>
<keyword evidence="7" id="KW-1185">Reference proteome</keyword>
<dbReference type="RefSeq" id="WP_255711285.1">
    <property type="nucleotide sequence ID" value="NZ_JAJHJB010000016.1"/>
</dbReference>
<sequence length="199" mass="22476">MKNTTKEKLIKAGAKAMVAKSYHAVGIQEILTTVDVPKGSFYHYFESKEAFGIAIIEYYGEQLAKSIAEKLANENGSPREKIQNYFLGIRDYYAMYGCGRGCLVAKLAIEVENPSAAMGDALKREFDKWTALFVSCIREGQKMGEISLEYDAESMAEFLYTSWEGALIRMQVNRDLAPIDKFIEHALDRIIPRQNHVVN</sequence>
<feature type="DNA-binding region" description="H-T-H motif" evidence="4">
    <location>
        <begin position="26"/>
        <end position="45"/>
    </location>
</feature>
<proteinExistence type="predicted"/>
<dbReference type="Proteomes" id="UP001165492">
    <property type="component" value="Unassembled WGS sequence"/>
</dbReference>
<keyword evidence="1" id="KW-0805">Transcription regulation</keyword>
<comment type="caution">
    <text evidence="6">The sequence shown here is derived from an EMBL/GenBank/DDBJ whole genome shotgun (WGS) entry which is preliminary data.</text>
</comment>
<reference evidence="6" key="1">
    <citation type="submission" date="2021-11" db="EMBL/GenBank/DDBJ databases">
        <title>Description of a new species Pelosinus isolated from the bottom sediments of Lake Baikal.</title>
        <authorList>
            <person name="Zakharyuk A."/>
        </authorList>
    </citation>
    <scope>NUCLEOTIDE SEQUENCE</scope>
    <source>
        <strain evidence="6">Bkl1</strain>
    </source>
</reference>
<dbReference type="InterPro" id="IPR011075">
    <property type="entry name" value="TetR_C"/>
</dbReference>
<name>A0ABS8HSQ2_9FIRM</name>
<evidence type="ECO:0000313" key="6">
    <source>
        <dbReference type="EMBL" id="MCC5466216.1"/>
    </source>
</evidence>
<feature type="domain" description="HTH tetR-type" evidence="5">
    <location>
        <begin position="3"/>
        <end position="63"/>
    </location>
</feature>
<dbReference type="SUPFAM" id="SSF48498">
    <property type="entry name" value="Tetracyclin repressor-like, C-terminal domain"/>
    <property type="match status" value="1"/>
</dbReference>
<evidence type="ECO:0000256" key="3">
    <source>
        <dbReference type="ARBA" id="ARBA00023163"/>
    </source>
</evidence>
<dbReference type="PANTHER" id="PTHR47506:SF6">
    <property type="entry name" value="HTH-TYPE TRANSCRIPTIONAL REPRESSOR NEMR"/>
    <property type="match status" value="1"/>
</dbReference>
<evidence type="ECO:0000256" key="2">
    <source>
        <dbReference type="ARBA" id="ARBA00023125"/>
    </source>
</evidence>
<dbReference type="PANTHER" id="PTHR47506">
    <property type="entry name" value="TRANSCRIPTIONAL REGULATORY PROTEIN"/>
    <property type="match status" value="1"/>
</dbReference>